<evidence type="ECO:0000256" key="2">
    <source>
        <dbReference type="ARBA" id="ARBA00022729"/>
    </source>
</evidence>
<evidence type="ECO:0000313" key="5">
    <source>
        <dbReference type="EMBL" id="MFC4669659.1"/>
    </source>
</evidence>
<reference evidence="6" key="1">
    <citation type="journal article" date="2019" name="Int. J. Syst. Evol. Microbiol.">
        <title>The Global Catalogue of Microorganisms (GCM) 10K type strain sequencing project: providing services to taxonomists for standard genome sequencing and annotation.</title>
        <authorList>
            <consortium name="The Broad Institute Genomics Platform"/>
            <consortium name="The Broad Institute Genome Sequencing Center for Infectious Disease"/>
            <person name="Wu L."/>
            <person name="Ma J."/>
        </authorList>
    </citation>
    <scope>NUCLEOTIDE SEQUENCE [LARGE SCALE GENOMIC DNA]</scope>
    <source>
        <strain evidence="6">CGMCC 4.7283</strain>
    </source>
</reference>
<dbReference type="Pfam" id="PF13458">
    <property type="entry name" value="Peripla_BP_6"/>
    <property type="match status" value="1"/>
</dbReference>
<dbReference type="SUPFAM" id="SSF53822">
    <property type="entry name" value="Periplasmic binding protein-like I"/>
    <property type="match status" value="1"/>
</dbReference>
<feature type="chain" id="PRO_5045574022" evidence="3">
    <location>
        <begin position="21"/>
        <end position="386"/>
    </location>
</feature>
<organism evidence="5 6">
    <name type="scientific">Seohaeicola nanhaiensis</name>
    <dbReference type="NCBI Taxonomy" id="1387282"/>
    <lineage>
        <taxon>Bacteria</taxon>
        <taxon>Pseudomonadati</taxon>
        <taxon>Pseudomonadota</taxon>
        <taxon>Alphaproteobacteria</taxon>
        <taxon>Rhodobacterales</taxon>
        <taxon>Roseobacteraceae</taxon>
        <taxon>Seohaeicola</taxon>
    </lineage>
</organism>
<dbReference type="InterPro" id="IPR028082">
    <property type="entry name" value="Peripla_BP_I"/>
</dbReference>
<dbReference type="InterPro" id="IPR028081">
    <property type="entry name" value="Leu-bd"/>
</dbReference>
<name>A0ABV9KIH7_9RHOB</name>
<comment type="caution">
    <text evidence="5">The sequence shown here is derived from an EMBL/GenBank/DDBJ whole genome shotgun (WGS) entry which is preliminary data.</text>
</comment>
<feature type="signal peptide" evidence="3">
    <location>
        <begin position="1"/>
        <end position="20"/>
    </location>
</feature>
<dbReference type="CDD" id="cd06343">
    <property type="entry name" value="PBP1_ABC_ligand_binding-like"/>
    <property type="match status" value="1"/>
</dbReference>
<feature type="domain" description="Leucine-binding protein" evidence="4">
    <location>
        <begin position="29"/>
        <end position="373"/>
    </location>
</feature>
<evidence type="ECO:0000313" key="6">
    <source>
        <dbReference type="Proteomes" id="UP001595973"/>
    </source>
</evidence>
<dbReference type="PANTHER" id="PTHR47235:SF1">
    <property type="entry name" value="BLR6548 PROTEIN"/>
    <property type="match status" value="1"/>
</dbReference>
<gene>
    <name evidence="5" type="ORF">ACFO5X_13935</name>
</gene>
<dbReference type="PANTHER" id="PTHR47235">
    <property type="entry name" value="BLR6548 PROTEIN"/>
    <property type="match status" value="1"/>
</dbReference>
<evidence type="ECO:0000259" key="4">
    <source>
        <dbReference type="Pfam" id="PF13458"/>
    </source>
</evidence>
<keyword evidence="2 3" id="KW-0732">Signal</keyword>
<comment type="similarity">
    <text evidence="1">Belongs to the leucine-binding protein family.</text>
</comment>
<protein>
    <submittedName>
        <fullName evidence="5">ABC transporter substrate-binding protein</fullName>
    </submittedName>
</protein>
<evidence type="ECO:0000256" key="3">
    <source>
        <dbReference type="SAM" id="SignalP"/>
    </source>
</evidence>
<keyword evidence="6" id="KW-1185">Reference proteome</keyword>
<dbReference type="EMBL" id="JBHSGI010000016">
    <property type="protein sequence ID" value="MFC4669659.1"/>
    <property type="molecule type" value="Genomic_DNA"/>
</dbReference>
<proteinExistence type="inferred from homology"/>
<dbReference type="Gene3D" id="3.40.50.2300">
    <property type="match status" value="2"/>
</dbReference>
<evidence type="ECO:0000256" key="1">
    <source>
        <dbReference type="ARBA" id="ARBA00010062"/>
    </source>
</evidence>
<dbReference type="Proteomes" id="UP001595973">
    <property type="component" value="Unassembled WGS sequence"/>
</dbReference>
<dbReference type="RefSeq" id="WP_380718092.1">
    <property type="nucleotide sequence ID" value="NZ_JBHSGI010000016.1"/>
</dbReference>
<accession>A0ABV9KIH7</accession>
<sequence>MKRLFPLVAACIASASLAWADPQGVSDDTIVLGSLGDLSGPLALGGVPSVDGMRLRFDAANAAGGVHGRKIDLRVEDMKYDLTQAVRAANKLVQRDRVFALIGTIGTPPSMAAMQILDKAGIPHLFPVTGASIAAEPLHPLHYSLYLDYQDQASGAVKYFVEHEGVKKLCLQAASNDYGQEVVTGVEQAAAALGAEIVLRGSHKVTETDFAGAATAIKNSDCDLLVLGTTIKDTIAVYATLRKLGWDKPVVGNMVPYLPLVAEAGDGVTEGLYLVTPYKIADFTDGDPFRSKFVEDYRAAYGREPNVYAQNGWIAAELTLQALEAAGRDLTVESFVKGIEQISQYDDPFDGPDFSFSETKHSGGTALVLVQSQGKAWTVLQENLPY</sequence>